<organism evidence="4 5">
    <name type="scientific">Dissostichus mawsoni</name>
    <name type="common">Antarctic cod</name>
    <dbReference type="NCBI Taxonomy" id="36200"/>
    <lineage>
        <taxon>Eukaryota</taxon>
        <taxon>Metazoa</taxon>
        <taxon>Chordata</taxon>
        <taxon>Craniata</taxon>
        <taxon>Vertebrata</taxon>
        <taxon>Euteleostomi</taxon>
        <taxon>Actinopterygii</taxon>
        <taxon>Neopterygii</taxon>
        <taxon>Teleostei</taxon>
        <taxon>Neoteleostei</taxon>
        <taxon>Acanthomorphata</taxon>
        <taxon>Eupercaria</taxon>
        <taxon>Perciformes</taxon>
        <taxon>Notothenioidei</taxon>
        <taxon>Nototheniidae</taxon>
        <taxon>Dissostichus</taxon>
    </lineage>
</organism>
<evidence type="ECO:0000259" key="3">
    <source>
        <dbReference type="Pfam" id="PF24536"/>
    </source>
</evidence>
<sequence length="752" mass="84933">MSAVRLLVCGGIFNRWKLLWNNNQTIMNFFSRRRCLAFFFIVVFAVIFFALQKYEFIELIEQQVSPKSTLTVTNGSKMQQGVCTFKPLSPKEAEEERLILDSIAWPEIPPWPTPISIETTCDPAHSSFTILPRRGGGGQWQIGDQLRVMIEMSDFEGRPKTSGGAFLLARLHNSKLQAGVVGKVVDHLNGSYSAVFSLVWEGDAVVEVTMVHSAEAIAVLQRLTREHPYRTAWRASSVQEKFLKPPSHPPAALQLHRPSYRRALVLLQATETELYVNMKVYLKASGPAFVSVVPKKEVGPLMSVDHAANILMTYRCHAPPLSYTTVPVSELRYIANELDGLIGGADTVVVIGVWAHFGSLPIEIYIRRMLSIRSAVQRLLDRASNSVIIMRSGAPRDMTLYMSQSYSDWYSMQIDRVLRSVFKGLNVHWVDAWEMVLAHDLGHNIHPLPPIIKNMMDVLLTHNKRKLWNNNLTIMNFFSRRRCLAFFFIVVFAVIFFALQKYEFIELIKEAEEERLILDSIAWPEIPPWPTPISIETTCDPAHSSFTILPRRGGGQWQIGDQLRVMIKMSDFKGRPKTSGGAFLLARLHNSKLQAGVVGKVVDHLNGSYSAVFSLVWEGDAVVEVTMVHSAEAIAVLQRLTREHPYRTAWQSIFRSGEVSETTMCGVCLQPTLLPLCNFTDLRTGEPWFCFKPQKLSCETRFRQMTAITTRVCGRHKGAPQFASLTTLPQRVSEGQETPPLRRLHHQAVTTS</sequence>
<dbReference type="EMBL" id="JAAKFY010000006">
    <property type="protein sequence ID" value="KAF3855816.1"/>
    <property type="molecule type" value="Genomic_DNA"/>
</dbReference>
<dbReference type="InterPro" id="IPR057106">
    <property type="entry name" value="NXPE4_C"/>
</dbReference>
<accession>A0A7J5Z2K7</accession>
<dbReference type="Pfam" id="PF06312">
    <property type="entry name" value="Neurexophilin"/>
    <property type="match status" value="2"/>
</dbReference>
<feature type="transmembrane region" description="Helical" evidence="2">
    <location>
        <begin position="484"/>
        <end position="499"/>
    </location>
</feature>
<comment type="caution">
    <text evidence="4">The sequence shown here is derived from an EMBL/GenBank/DDBJ whole genome shotgun (WGS) entry which is preliminary data.</text>
</comment>
<dbReference type="InterPro" id="IPR014756">
    <property type="entry name" value="Ig_E-set"/>
</dbReference>
<dbReference type="OrthoDB" id="2112051at2759"/>
<gene>
    <name evidence="4" type="ORF">F7725_016539</name>
</gene>
<reference evidence="4 5" key="1">
    <citation type="submission" date="2020-03" db="EMBL/GenBank/DDBJ databases">
        <title>Dissostichus mawsoni Genome sequencing and assembly.</title>
        <authorList>
            <person name="Park H."/>
        </authorList>
    </citation>
    <scope>NUCLEOTIDE SEQUENCE [LARGE SCALE GENOMIC DNA]</scope>
    <source>
        <strain evidence="4">DM0001</strain>
        <tissue evidence="4">Muscle</tissue>
    </source>
</reference>
<dbReference type="Proteomes" id="UP000518266">
    <property type="component" value="Unassembled WGS sequence"/>
</dbReference>
<evidence type="ECO:0000313" key="4">
    <source>
        <dbReference type="EMBL" id="KAF3855816.1"/>
    </source>
</evidence>
<protein>
    <recommendedName>
        <fullName evidence="3">NXPE C-terminal domain-containing protein</fullName>
    </recommendedName>
</protein>
<dbReference type="PANTHER" id="PTHR16165">
    <property type="entry name" value="NXPE FAMILY MEMBER"/>
    <property type="match status" value="1"/>
</dbReference>
<name>A0A7J5Z2K7_DISMA</name>
<keyword evidence="2" id="KW-0812">Transmembrane</keyword>
<keyword evidence="5" id="KW-1185">Reference proteome</keyword>
<feature type="transmembrane region" description="Helical" evidence="2">
    <location>
        <begin position="35"/>
        <end position="51"/>
    </location>
</feature>
<proteinExistence type="inferred from homology"/>
<dbReference type="InterPro" id="IPR026845">
    <property type="entry name" value="NXPH/NXPE"/>
</dbReference>
<dbReference type="AlphaFoldDB" id="A0A7J5Z2K7"/>
<dbReference type="SUPFAM" id="SSF81296">
    <property type="entry name" value="E set domains"/>
    <property type="match status" value="2"/>
</dbReference>
<evidence type="ECO:0000313" key="5">
    <source>
        <dbReference type="Proteomes" id="UP000518266"/>
    </source>
</evidence>
<dbReference type="GO" id="GO:0007399">
    <property type="term" value="P:nervous system development"/>
    <property type="evidence" value="ECO:0007669"/>
    <property type="project" value="UniProtKB-ARBA"/>
</dbReference>
<evidence type="ECO:0000256" key="1">
    <source>
        <dbReference type="ARBA" id="ARBA00005431"/>
    </source>
</evidence>
<keyword evidence="2" id="KW-0472">Membrane</keyword>
<dbReference type="PANTHER" id="PTHR16165:SF9">
    <property type="entry name" value="NXPE FAMILY MEMBER 3"/>
    <property type="match status" value="1"/>
</dbReference>
<dbReference type="Pfam" id="PF24536">
    <property type="entry name" value="NXPE4_C"/>
    <property type="match status" value="1"/>
</dbReference>
<keyword evidence="2" id="KW-1133">Transmembrane helix</keyword>
<evidence type="ECO:0000256" key="2">
    <source>
        <dbReference type="SAM" id="Phobius"/>
    </source>
</evidence>
<feature type="domain" description="NXPE C-terminal" evidence="3">
    <location>
        <begin position="293"/>
        <end position="462"/>
    </location>
</feature>
<comment type="similarity">
    <text evidence="1">Belongs to the NXPE family.</text>
</comment>